<accession>A0A1E3QC21</accession>
<protein>
    <submittedName>
        <fullName evidence="1">Uncharacterized protein</fullName>
    </submittedName>
</protein>
<gene>
    <name evidence="1" type="ORF">LIPSTDRAFT_226811</name>
</gene>
<dbReference type="Proteomes" id="UP000094385">
    <property type="component" value="Unassembled WGS sequence"/>
</dbReference>
<sequence>MMISSAQLKSKFTRGAEVLREQAQRYLRTSTGFLEALFILMHLTYGSPARMTEINTWKTVNTVHSLRNIYCHSRSLILSDIGLFRIRSVSTSRMVASRWCSVQSYEFHHRGLSAILIYRTTS</sequence>
<reference evidence="1 2" key="1">
    <citation type="journal article" date="2016" name="Proc. Natl. Acad. Sci. U.S.A.">
        <title>Comparative genomics of biotechnologically important yeasts.</title>
        <authorList>
            <person name="Riley R."/>
            <person name="Haridas S."/>
            <person name="Wolfe K.H."/>
            <person name="Lopes M.R."/>
            <person name="Hittinger C.T."/>
            <person name="Goeker M."/>
            <person name="Salamov A.A."/>
            <person name="Wisecaver J.H."/>
            <person name="Long T.M."/>
            <person name="Calvey C.H."/>
            <person name="Aerts A.L."/>
            <person name="Barry K.W."/>
            <person name="Choi C."/>
            <person name="Clum A."/>
            <person name="Coughlan A.Y."/>
            <person name="Deshpande S."/>
            <person name="Douglass A.P."/>
            <person name="Hanson S.J."/>
            <person name="Klenk H.-P."/>
            <person name="LaButti K.M."/>
            <person name="Lapidus A."/>
            <person name="Lindquist E.A."/>
            <person name="Lipzen A.M."/>
            <person name="Meier-Kolthoff J.P."/>
            <person name="Ohm R.A."/>
            <person name="Otillar R.P."/>
            <person name="Pangilinan J.L."/>
            <person name="Peng Y."/>
            <person name="Rokas A."/>
            <person name="Rosa C.A."/>
            <person name="Scheuner C."/>
            <person name="Sibirny A.A."/>
            <person name="Slot J.C."/>
            <person name="Stielow J.B."/>
            <person name="Sun H."/>
            <person name="Kurtzman C.P."/>
            <person name="Blackwell M."/>
            <person name="Grigoriev I.V."/>
            <person name="Jeffries T.W."/>
        </authorList>
    </citation>
    <scope>NUCLEOTIDE SEQUENCE [LARGE SCALE GENOMIC DNA]</scope>
    <source>
        <strain evidence="1 2">NRRL Y-11557</strain>
    </source>
</reference>
<evidence type="ECO:0000313" key="1">
    <source>
        <dbReference type="EMBL" id="ODQ74682.1"/>
    </source>
</evidence>
<evidence type="ECO:0000313" key="2">
    <source>
        <dbReference type="Proteomes" id="UP000094385"/>
    </source>
</evidence>
<dbReference type="EMBL" id="KV454291">
    <property type="protein sequence ID" value="ODQ74682.1"/>
    <property type="molecule type" value="Genomic_DNA"/>
</dbReference>
<dbReference type="OrthoDB" id="4845846at2759"/>
<proteinExistence type="predicted"/>
<name>A0A1E3QC21_LIPST</name>
<organism evidence="1 2">
    <name type="scientific">Lipomyces starkeyi NRRL Y-11557</name>
    <dbReference type="NCBI Taxonomy" id="675824"/>
    <lineage>
        <taxon>Eukaryota</taxon>
        <taxon>Fungi</taxon>
        <taxon>Dikarya</taxon>
        <taxon>Ascomycota</taxon>
        <taxon>Saccharomycotina</taxon>
        <taxon>Lipomycetes</taxon>
        <taxon>Lipomycetales</taxon>
        <taxon>Lipomycetaceae</taxon>
        <taxon>Lipomyces</taxon>
    </lineage>
</organism>
<dbReference type="AlphaFoldDB" id="A0A1E3QC21"/>
<keyword evidence="2" id="KW-1185">Reference proteome</keyword>